<evidence type="ECO:0000256" key="4">
    <source>
        <dbReference type="ARBA" id="ARBA00011439"/>
    </source>
</evidence>
<evidence type="ECO:0000256" key="10">
    <source>
        <dbReference type="ARBA" id="ARBA00023288"/>
    </source>
</evidence>
<dbReference type="Pfam" id="PF02107">
    <property type="entry name" value="FlgH"/>
    <property type="match status" value="1"/>
</dbReference>
<proteinExistence type="inferred from homology"/>
<keyword evidence="13" id="KW-1185">Reference proteome</keyword>
<protein>
    <recommendedName>
        <fullName evidence="11">Flagellar L-ring protein</fullName>
    </recommendedName>
    <alternativeName>
        <fullName evidence="11">Basal body L-ring protein</fullName>
    </alternativeName>
</protein>
<comment type="function">
    <text evidence="1 11">Assembles around the rod to form the L-ring and probably protects the motor/basal body from shearing forces during rotation.</text>
</comment>
<evidence type="ECO:0000256" key="8">
    <source>
        <dbReference type="ARBA" id="ARBA00023143"/>
    </source>
</evidence>
<dbReference type="HAMAP" id="MF_00415">
    <property type="entry name" value="FlgH"/>
    <property type="match status" value="1"/>
</dbReference>
<keyword evidence="12" id="KW-0282">Flagellum</keyword>
<evidence type="ECO:0000256" key="2">
    <source>
        <dbReference type="ARBA" id="ARBA00004635"/>
    </source>
</evidence>
<keyword evidence="12" id="KW-0969">Cilium</keyword>
<evidence type="ECO:0000256" key="3">
    <source>
        <dbReference type="ARBA" id="ARBA00006929"/>
    </source>
</evidence>
<organism evidence="12 13">
    <name type="scientific">Pseudoalteromonas marina</name>
    <dbReference type="NCBI Taxonomy" id="267375"/>
    <lineage>
        <taxon>Bacteria</taxon>
        <taxon>Pseudomonadati</taxon>
        <taxon>Pseudomonadota</taxon>
        <taxon>Gammaproteobacteria</taxon>
        <taxon>Alteromonadales</taxon>
        <taxon>Pseudoalteromonadaceae</taxon>
        <taxon>Pseudoalteromonas</taxon>
    </lineage>
</organism>
<evidence type="ECO:0000256" key="1">
    <source>
        <dbReference type="ARBA" id="ARBA00002591"/>
    </source>
</evidence>
<keyword evidence="6 11" id="KW-0472">Membrane</keyword>
<dbReference type="PANTHER" id="PTHR34933:SF1">
    <property type="entry name" value="FLAGELLAR L-RING PROTEIN"/>
    <property type="match status" value="1"/>
</dbReference>
<gene>
    <name evidence="11" type="primary">flgH</name>
    <name evidence="12" type="ORF">Q8W34_06870</name>
</gene>
<sequence>MRYIALLVFMLSGCSSVPERMDIMDYEPEFHQYDAPKKQNGSLFASSMSVSPYGEVYAKQVGDVLTVLLTESMSAKKSSASNSTKSTEANVEPLSLLGSNVTTRSLGGVDMSVGMGSDSTFKGSGSATQSNAIDGYVSVTVNRVLPNGYLYVRGEKWIQINTGDELVQVSGIVRPDDIMAGNVIESTKMADARIVYSGEGFMREASEPGWLFKVFNNSWWPL</sequence>
<dbReference type="PANTHER" id="PTHR34933">
    <property type="entry name" value="FLAGELLAR L-RING PROTEIN"/>
    <property type="match status" value="1"/>
</dbReference>
<evidence type="ECO:0000256" key="6">
    <source>
        <dbReference type="ARBA" id="ARBA00023136"/>
    </source>
</evidence>
<evidence type="ECO:0000256" key="9">
    <source>
        <dbReference type="ARBA" id="ARBA00023237"/>
    </source>
</evidence>
<evidence type="ECO:0000313" key="13">
    <source>
        <dbReference type="Proteomes" id="UP001177212"/>
    </source>
</evidence>
<keyword evidence="12" id="KW-0966">Cell projection</keyword>
<dbReference type="RefSeq" id="WP_305471630.1">
    <property type="nucleotide sequence ID" value="NZ_JAUYVT010000004.1"/>
</dbReference>
<dbReference type="EMBL" id="JAUYVT010000004">
    <property type="protein sequence ID" value="MDP2564350.1"/>
    <property type="molecule type" value="Genomic_DNA"/>
</dbReference>
<evidence type="ECO:0000313" key="12">
    <source>
        <dbReference type="EMBL" id="MDP2564350.1"/>
    </source>
</evidence>
<comment type="subunit">
    <text evidence="4 11">The basal body constitutes a major portion of the flagellar organelle and consists of four rings (L,P,S, and M) mounted on a central rod.</text>
</comment>
<keyword evidence="8 11" id="KW-0975">Bacterial flagellum</keyword>
<evidence type="ECO:0000256" key="11">
    <source>
        <dbReference type="HAMAP-Rule" id="MF_00415"/>
    </source>
</evidence>
<dbReference type="PRINTS" id="PR01008">
    <property type="entry name" value="FLGLRINGFLGH"/>
</dbReference>
<comment type="caution">
    <text evidence="12">The sequence shown here is derived from an EMBL/GenBank/DDBJ whole genome shotgun (WGS) entry which is preliminary data.</text>
</comment>
<evidence type="ECO:0000256" key="5">
    <source>
        <dbReference type="ARBA" id="ARBA00022729"/>
    </source>
</evidence>
<comment type="subcellular location">
    <subcellularLocation>
        <location evidence="11">Cell outer membrane</location>
    </subcellularLocation>
    <subcellularLocation>
        <location evidence="11">Bacterial flagellum basal body</location>
    </subcellularLocation>
    <subcellularLocation>
        <location evidence="2">Membrane</location>
        <topology evidence="2">Lipid-anchor</topology>
    </subcellularLocation>
</comment>
<keyword evidence="9 11" id="KW-0998">Cell outer membrane</keyword>
<keyword evidence="7" id="KW-0564">Palmitate</keyword>
<evidence type="ECO:0000256" key="7">
    <source>
        <dbReference type="ARBA" id="ARBA00023139"/>
    </source>
</evidence>
<comment type="similarity">
    <text evidence="3 11">Belongs to the FlgH family.</text>
</comment>
<reference evidence="12" key="1">
    <citation type="submission" date="2023-07" db="EMBL/GenBank/DDBJ databases">
        <title>Genome content predicts the carbon catabolic preferences of heterotrophic bacteria.</title>
        <authorList>
            <person name="Gralka M."/>
        </authorList>
    </citation>
    <scope>NUCLEOTIDE SEQUENCE</scope>
    <source>
        <strain evidence="12">4G09</strain>
    </source>
</reference>
<accession>A0ABT9FCI8</accession>
<keyword evidence="5" id="KW-0732">Signal</keyword>
<dbReference type="Proteomes" id="UP001177212">
    <property type="component" value="Unassembled WGS sequence"/>
</dbReference>
<name>A0ABT9FCI8_9GAMM</name>
<keyword evidence="10" id="KW-0449">Lipoprotein</keyword>
<dbReference type="InterPro" id="IPR000527">
    <property type="entry name" value="Flag_Lring"/>
</dbReference>